<evidence type="ECO:0000259" key="4">
    <source>
        <dbReference type="Pfam" id="PF00891"/>
    </source>
</evidence>
<feature type="domain" description="O-methyltransferase C-terminal" evidence="4">
    <location>
        <begin position="6"/>
        <end position="117"/>
    </location>
</feature>
<reference evidence="6" key="1">
    <citation type="journal article" date="2013" name="Nature">
        <title>Draft genome of the wheat A-genome progenitor Triticum urartu.</title>
        <authorList>
            <person name="Ling H.Q."/>
            <person name="Zhao S."/>
            <person name="Liu D."/>
            <person name="Wang J."/>
            <person name="Sun H."/>
            <person name="Zhang C."/>
            <person name="Fan H."/>
            <person name="Li D."/>
            <person name="Dong L."/>
            <person name="Tao Y."/>
            <person name="Gao C."/>
            <person name="Wu H."/>
            <person name="Li Y."/>
            <person name="Cui Y."/>
            <person name="Guo X."/>
            <person name="Zheng S."/>
            <person name="Wang B."/>
            <person name="Yu K."/>
            <person name="Liang Q."/>
            <person name="Yang W."/>
            <person name="Lou X."/>
            <person name="Chen J."/>
            <person name="Feng M."/>
            <person name="Jian J."/>
            <person name="Zhang X."/>
            <person name="Luo G."/>
            <person name="Jiang Y."/>
            <person name="Liu J."/>
            <person name="Wang Z."/>
            <person name="Sha Y."/>
            <person name="Zhang B."/>
            <person name="Wu H."/>
            <person name="Tang D."/>
            <person name="Shen Q."/>
            <person name="Xue P."/>
            <person name="Zou S."/>
            <person name="Wang X."/>
            <person name="Liu X."/>
            <person name="Wang F."/>
            <person name="Yang Y."/>
            <person name="An X."/>
            <person name="Dong Z."/>
            <person name="Zhang K."/>
            <person name="Zhang X."/>
            <person name="Luo M.C."/>
            <person name="Dvorak J."/>
            <person name="Tong Y."/>
            <person name="Wang J."/>
            <person name="Yang H."/>
            <person name="Li Z."/>
            <person name="Wang D."/>
            <person name="Zhang A."/>
            <person name="Wang J."/>
        </authorList>
    </citation>
    <scope>NUCLEOTIDE SEQUENCE</scope>
    <source>
        <strain evidence="6">cv. G1812</strain>
    </source>
</reference>
<dbReference type="Gene3D" id="3.40.50.150">
    <property type="entry name" value="Vaccinia Virus protein VP39"/>
    <property type="match status" value="1"/>
</dbReference>
<dbReference type="InterPro" id="IPR016461">
    <property type="entry name" value="COMT-like"/>
</dbReference>
<dbReference type="Gramene" id="TuG1812G0600000661.01.T01">
    <property type="protein sequence ID" value="TuG1812G0600000661.01.T01"/>
    <property type="gene ID" value="TuG1812G0600000661.01"/>
</dbReference>
<dbReference type="InterPro" id="IPR029063">
    <property type="entry name" value="SAM-dependent_MTases_sf"/>
</dbReference>
<protein>
    <recommendedName>
        <fullName evidence="4">O-methyltransferase C-terminal domain-containing protein</fullName>
    </recommendedName>
</protein>
<keyword evidence="1" id="KW-0489">Methyltransferase</keyword>
<evidence type="ECO:0000313" key="6">
    <source>
        <dbReference type="Proteomes" id="UP000015106"/>
    </source>
</evidence>
<keyword evidence="3" id="KW-0949">S-adenosyl-L-methionine</keyword>
<sequence>VLVLAWPRLHEAVLDPAGVEPFARAHAGLPAYAYYGQDREANEVMPRAVTGVSEPFMEVLLDGYCPGGGFEGVAMLVDVGGSSGAFLAMIMSRVPTIRQGLNFDLPDVVATAPPISGMAEEVHNI</sequence>
<dbReference type="GO" id="GO:0008171">
    <property type="term" value="F:O-methyltransferase activity"/>
    <property type="evidence" value="ECO:0007669"/>
    <property type="project" value="InterPro"/>
</dbReference>
<evidence type="ECO:0000313" key="5">
    <source>
        <dbReference type="EnsemblPlants" id="TuG1812G0600000661.01.T01"/>
    </source>
</evidence>
<dbReference type="Proteomes" id="UP000015106">
    <property type="component" value="Chromosome 6"/>
</dbReference>
<name>A0A8R7URA7_TRIUA</name>
<evidence type="ECO:0000256" key="2">
    <source>
        <dbReference type="ARBA" id="ARBA00022679"/>
    </source>
</evidence>
<dbReference type="GO" id="GO:0032259">
    <property type="term" value="P:methylation"/>
    <property type="evidence" value="ECO:0007669"/>
    <property type="project" value="UniProtKB-KW"/>
</dbReference>
<reference evidence="5" key="3">
    <citation type="submission" date="2022-06" db="UniProtKB">
        <authorList>
            <consortium name="EnsemblPlants"/>
        </authorList>
    </citation>
    <scope>IDENTIFICATION</scope>
</reference>
<dbReference type="PROSITE" id="PS51683">
    <property type="entry name" value="SAM_OMT_II"/>
    <property type="match status" value="1"/>
</dbReference>
<dbReference type="InterPro" id="IPR001077">
    <property type="entry name" value="COMT_C"/>
</dbReference>
<evidence type="ECO:0000256" key="3">
    <source>
        <dbReference type="ARBA" id="ARBA00022691"/>
    </source>
</evidence>
<dbReference type="SUPFAM" id="SSF53335">
    <property type="entry name" value="S-adenosyl-L-methionine-dependent methyltransferases"/>
    <property type="match status" value="1"/>
</dbReference>
<reference evidence="5" key="2">
    <citation type="submission" date="2018-03" db="EMBL/GenBank/DDBJ databases">
        <title>The Triticum urartu genome reveals the dynamic nature of wheat genome evolution.</title>
        <authorList>
            <person name="Ling H."/>
            <person name="Ma B."/>
            <person name="Shi X."/>
            <person name="Liu H."/>
            <person name="Dong L."/>
            <person name="Sun H."/>
            <person name="Cao Y."/>
            <person name="Gao Q."/>
            <person name="Zheng S."/>
            <person name="Li Y."/>
            <person name="Yu Y."/>
            <person name="Du H."/>
            <person name="Qi M."/>
            <person name="Li Y."/>
            <person name="Yu H."/>
            <person name="Cui Y."/>
            <person name="Wang N."/>
            <person name="Chen C."/>
            <person name="Wu H."/>
            <person name="Zhao Y."/>
            <person name="Zhang J."/>
            <person name="Li Y."/>
            <person name="Zhou W."/>
            <person name="Zhang B."/>
            <person name="Hu W."/>
            <person name="Eijk M."/>
            <person name="Tang J."/>
            <person name="Witsenboer H."/>
            <person name="Zhao S."/>
            <person name="Li Z."/>
            <person name="Zhang A."/>
            <person name="Wang D."/>
            <person name="Liang C."/>
        </authorList>
    </citation>
    <scope>NUCLEOTIDE SEQUENCE [LARGE SCALE GENOMIC DNA]</scope>
    <source>
        <strain evidence="5">cv. G1812</strain>
    </source>
</reference>
<evidence type="ECO:0000256" key="1">
    <source>
        <dbReference type="ARBA" id="ARBA00022603"/>
    </source>
</evidence>
<dbReference type="EnsemblPlants" id="TuG1812G0600000661.01.T01">
    <property type="protein sequence ID" value="TuG1812G0600000661.01.T01"/>
    <property type="gene ID" value="TuG1812G0600000661.01"/>
</dbReference>
<organism evidence="5 6">
    <name type="scientific">Triticum urartu</name>
    <name type="common">Red wild einkorn</name>
    <name type="synonym">Crithodium urartu</name>
    <dbReference type="NCBI Taxonomy" id="4572"/>
    <lineage>
        <taxon>Eukaryota</taxon>
        <taxon>Viridiplantae</taxon>
        <taxon>Streptophyta</taxon>
        <taxon>Embryophyta</taxon>
        <taxon>Tracheophyta</taxon>
        <taxon>Spermatophyta</taxon>
        <taxon>Magnoliopsida</taxon>
        <taxon>Liliopsida</taxon>
        <taxon>Poales</taxon>
        <taxon>Poaceae</taxon>
        <taxon>BOP clade</taxon>
        <taxon>Pooideae</taxon>
        <taxon>Triticodae</taxon>
        <taxon>Triticeae</taxon>
        <taxon>Triticinae</taxon>
        <taxon>Triticum</taxon>
    </lineage>
</organism>
<keyword evidence="2" id="KW-0808">Transferase</keyword>
<dbReference type="AlphaFoldDB" id="A0A8R7URA7"/>
<dbReference type="PANTHER" id="PTHR11746">
    <property type="entry name" value="O-METHYLTRANSFERASE"/>
    <property type="match status" value="1"/>
</dbReference>
<proteinExistence type="predicted"/>
<dbReference type="Pfam" id="PF00891">
    <property type="entry name" value="Methyltransf_2"/>
    <property type="match status" value="1"/>
</dbReference>
<keyword evidence="6" id="KW-1185">Reference proteome</keyword>
<accession>A0A8R7URA7</accession>